<evidence type="ECO:0000256" key="1">
    <source>
        <dbReference type="ARBA" id="ARBA00006525"/>
    </source>
</evidence>
<sequence>MIDAEHRAAQAWTYIAEGGNQLAHALITASSYEQALAWVRQYGTGSVLAQEFDDVVARLRTSKSFVERTIRAWQLRLEHYSEISEVSLGRLGAQCLIPADSCWPGILNDMFAPPLALWIRGDAEVLNKPGIAIVGSRAASTYGQRLARNLAYEISESHVVVSGGAFGIDAQVHVGALQHGQATNSRQSTIIVSAGGVDRPYPASHADLFTQAIAHGAVISESALGSAPQRHRFLSRNRIIAGLAAGTVVVEAPMRSGALSTARHAIDCGRPVGACPGQVDSPGSQGSHALIRDGATLIRHADDVREMVSWQQLQLGDGMGEDIFSMPDDGFDPVLEKVWEAIPVRSCADAQAVARVAGVSVQEAQAKLALLELTGRVSRSVRGWKRAKIKQ</sequence>
<keyword evidence="4" id="KW-1185">Reference proteome</keyword>
<gene>
    <name evidence="3" type="primary">dprA</name>
    <name evidence="3" type="ORF">JTE88_02850</name>
</gene>
<dbReference type="InterPro" id="IPR003488">
    <property type="entry name" value="DprA"/>
</dbReference>
<evidence type="ECO:0000313" key="4">
    <source>
        <dbReference type="Proteomes" id="UP000602653"/>
    </source>
</evidence>
<dbReference type="PANTHER" id="PTHR43022">
    <property type="entry name" value="PROTEIN SMF"/>
    <property type="match status" value="1"/>
</dbReference>
<reference evidence="3 4" key="1">
    <citation type="submission" date="2021-02" db="EMBL/GenBank/DDBJ databases">
        <title>Complete Genome Sequence of Arcanobacterium phocisimile strain DSM 26142T from a harbour seal.</title>
        <authorList>
            <person name="Borowiak M."/>
            <person name="Alssahen M."/>
            <person name="Malorny B."/>
            <person name="Laemmler C."/>
            <person name="Siebert U."/>
            <person name="Ploetz M."/>
            <person name="Abdulmawjood A."/>
        </authorList>
    </citation>
    <scope>NUCLEOTIDE SEQUENCE [LARGE SCALE GENOMIC DNA]</scope>
    <source>
        <strain evidence="3 4">DSM 26142</strain>
    </source>
</reference>
<feature type="domain" description="Smf/DprA SLOG" evidence="2">
    <location>
        <begin position="95"/>
        <end position="307"/>
    </location>
</feature>
<dbReference type="Proteomes" id="UP000602653">
    <property type="component" value="Chromosome"/>
</dbReference>
<dbReference type="Gene3D" id="3.40.50.450">
    <property type="match status" value="1"/>
</dbReference>
<comment type="similarity">
    <text evidence="1">Belongs to the DprA/Smf family.</text>
</comment>
<dbReference type="RefSeq" id="WP_204425245.1">
    <property type="nucleotide sequence ID" value="NZ_CP070228.1"/>
</dbReference>
<dbReference type="Pfam" id="PF02481">
    <property type="entry name" value="DNA_processg_A"/>
    <property type="match status" value="1"/>
</dbReference>
<organism evidence="3 4">
    <name type="scientific">Arcanobacterium phocisimile</name>
    <dbReference type="NCBI Taxonomy" id="1302235"/>
    <lineage>
        <taxon>Bacteria</taxon>
        <taxon>Bacillati</taxon>
        <taxon>Actinomycetota</taxon>
        <taxon>Actinomycetes</taxon>
        <taxon>Actinomycetales</taxon>
        <taxon>Actinomycetaceae</taxon>
        <taxon>Arcanobacterium</taxon>
    </lineage>
</organism>
<dbReference type="EMBL" id="CP070228">
    <property type="protein sequence ID" value="QRV02692.1"/>
    <property type="molecule type" value="Genomic_DNA"/>
</dbReference>
<dbReference type="PANTHER" id="PTHR43022:SF1">
    <property type="entry name" value="PROTEIN SMF"/>
    <property type="match status" value="1"/>
</dbReference>
<proteinExistence type="inferred from homology"/>
<accession>A0ABX7IHX5</accession>
<evidence type="ECO:0000259" key="2">
    <source>
        <dbReference type="Pfam" id="PF02481"/>
    </source>
</evidence>
<dbReference type="NCBIfam" id="TIGR00732">
    <property type="entry name" value="dprA"/>
    <property type="match status" value="1"/>
</dbReference>
<name>A0ABX7IHX5_9ACTO</name>
<evidence type="ECO:0000313" key="3">
    <source>
        <dbReference type="EMBL" id="QRV02692.1"/>
    </source>
</evidence>
<dbReference type="InterPro" id="IPR057666">
    <property type="entry name" value="DrpA_SLOG"/>
</dbReference>
<protein>
    <submittedName>
        <fullName evidence="3">DNA-processing protein DprA</fullName>
    </submittedName>
</protein>
<dbReference type="SUPFAM" id="SSF102405">
    <property type="entry name" value="MCP/YpsA-like"/>
    <property type="match status" value="1"/>
</dbReference>